<protein>
    <submittedName>
        <fullName evidence="1">Uncharacterized protein</fullName>
    </submittedName>
</protein>
<comment type="caution">
    <text evidence="1">The sequence shown here is derived from an EMBL/GenBank/DDBJ whole genome shotgun (WGS) entry which is preliminary data.</text>
</comment>
<name>A0A1E7YUM7_9GAMM</name>
<sequence>MLPARNKPDGGWFQLRAAYSGEDEQPFWRNVNALFLNALSVPFINSTARIQIISATLGHVDGGTVSYR</sequence>
<evidence type="ECO:0000313" key="2">
    <source>
        <dbReference type="Proteomes" id="UP000243534"/>
    </source>
</evidence>
<accession>A0A1E7YUM7</accession>
<dbReference type="AlphaFoldDB" id="A0A1E7YUM7"/>
<dbReference type="EMBL" id="MAYS01000596">
    <property type="protein sequence ID" value="OFC58353.1"/>
    <property type="molecule type" value="Genomic_DNA"/>
</dbReference>
<gene>
    <name evidence="1" type="ORF">BBW68_03120</name>
</gene>
<organism evidence="1 2">
    <name type="scientific">Candidatus Erwinia dacicola</name>
    <dbReference type="NCBI Taxonomy" id="252393"/>
    <lineage>
        <taxon>Bacteria</taxon>
        <taxon>Pseudomonadati</taxon>
        <taxon>Pseudomonadota</taxon>
        <taxon>Gammaproteobacteria</taxon>
        <taxon>Enterobacterales</taxon>
        <taxon>Erwiniaceae</taxon>
        <taxon>Erwinia</taxon>
    </lineage>
</organism>
<reference evidence="1 2" key="1">
    <citation type="submission" date="2016-07" db="EMBL/GenBank/DDBJ databases">
        <authorList>
            <person name="Yuval B."/>
        </authorList>
    </citation>
    <scope>NUCLEOTIDE SEQUENCE [LARGE SCALE GENOMIC DNA]</scope>
    <source>
        <strain evidence="1 2">IL</strain>
    </source>
</reference>
<dbReference type="Proteomes" id="UP000243534">
    <property type="component" value="Unassembled WGS sequence"/>
</dbReference>
<evidence type="ECO:0000313" key="1">
    <source>
        <dbReference type="EMBL" id="OFC58353.1"/>
    </source>
</evidence>
<proteinExistence type="predicted"/>